<dbReference type="Gene3D" id="3.30.70.1350">
    <property type="entry name" value="Cation efflux protein, cytoplasmic domain"/>
    <property type="match status" value="1"/>
</dbReference>
<evidence type="ECO:0000256" key="5">
    <source>
        <dbReference type="ARBA" id="ARBA00022989"/>
    </source>
</evidence>
<evidence type="ECO:0000256" key="4">
    <source>
        <dbReference type="ARBA" id="ARBA00022692"/>
    </source>
</evidence>
<dbReference type="NCBIfam" id="TIGR01297">
    <property type="entry name" value="CDF"/>
    <property type="match status" value="1"/>
</dbReference>
<organism evidence="12 13">
    <name type="scientific">Batillaria attramentaria</name>
    <dbReference type="NCBI Taxonomy" id="370345"/>
    <lineage>
        <taxon>Eukaryota</taxon>
        <taxon>Metazoa</taxon>
        <taxon>Spiralia</taxon>
        <taxon>Lophotrochozoa</taxon>
        <taxon>Mollusca</taxon>
        <taxon>Gastropoda</taxon>
        <taxon>Caenogastropoda</taxon>
        <taxon>Sorbeoconcha</taxon>
        <taxon>Cerithioidea</taxon>
        <taxon>Batillariidae</taxon>
        <taxon>Batillaria</taxon>
    </lineage>
</organism>
<dbReference type="Pfam" id="PF16916">
    <property type="entry name" value="ZT_dimer"/>
    <property type="match status" value="1"/>
</dbReference>
<feature type="transmembrane region" description="Helical" evidence="9">
    <location>
        <begin position="286"/>
        <end position="306"/>
    </location>
</feature>
<dbReference type="PANTHER" id="PTHR43840">
    <property type="entry name" value="MITOCHONDRIAL METAL TRANSPORTER 1-RELATED"/>
    <property type="match status" value="1"/>
</dbReference>
<evidence type="ECO:0008006" key="14">
    <source>
        <dbReference type="Google" id="ProtNLM"/>
    </source>
</evidence>
<accession>A0ABD0JY69</accession>
<protein>
    <recommendedName>
        <fullName evidence="14">Cation efflux protein cytoplasmic domain-containing protein</fullName>
    </recommendedName>
</protein>
<feature type="region of interest" description="Disordered" evidence="8">
    <location>
        <begin position="1"/>
        <end position="51"/>
    </location>
</feature>
<dbReference type="GO" id="GO:0006811">
    <property type="term" value="P:monoatomic ion transport"/>
    <property type="evidence" value="ECO:0007669"/>
    <property type="project" value="UniProtKB-KW"/>
</dbReference>
<dbReference type="InterPro" id="IPR058533">
    <property type="entry name" value="Cation_efflux_TM"/>
</dbReference>
<reference evidence="12 13" key="1">
    <citation type="journal article" date="2023" name="Sci. Data">
        <title>Genome assembly of the Korean intertidal mud-creeper Batillaria attramentaria.</title>
        <authorList>
            <person name="Patra A.K."/>
            <person name="Ho P.T."/>
            <person name="Jun S."/>
            <person name="Lee S.J."/>
            <person name="Kim Y."/>
            <person name="Won Y.J."/>
        </authorList>
    </citation>
    <scope>NUCLEOTIDE SEQUENCE [LARGE SCALE GENOMIC DNA]</scope>
    <source>
        <strain evidence="12">Wonlab-2016</strain>
    </source>
</reference>
<evidence type="ECO:0000313" key="13">
    <source>
        <dbReference type="Proteomes" id="UP001519460"/>
    </source>
</evidence>
<evidence type="ECO:0000256" key="3">
    <source>
        <dbReference type="ARBA" id="ARBA00022448"/>
    </source>
</evidence>
<dbReference type="EMBL" id="JACVVK020000289">
    <property type="protein sequence ID" value="KAK7480080.1"/>
    <property type="molecule type" value="Genomic_DNA"/>
</dbReference>
<keyword evidence="3" id="KW-0813">Transport</keyword>
<evidence type="ECO:0000256" key="6">
    <source>
        <dbReference type="ARBA" id="ARBA00023065"/>
    </source>
</evidence>
<dbReference type="InterPro" id="IPR036837">
    <property type="entry name" value="Cation_efflux_CTD_sf"/>
</dbReference>
<dbReference type="Gene3D" id="1.20.1510.10">
    <property type="entry name" value="Cation efflux protein transmembrane domain"/>
    <property type="match status" value="1"/>
</dbReference>
<comment type="subcellular location">
    <subcellularLocation>
        <location evidence="1">Endomembrane system</location>
        <topology evidence="1">Multi-pass membrane protein</topology>
    </subcellularLocation>
</comment>
<feature type="transmembrane region" description="Helical" evidence="9">
    <location>
        <begin position="431"/>
        <end position="452"/>
    </location>
</feature>
<dbReference type="InterPro" id="IPR027469">
    <property type="entry name" value="Cation_efflux_TMD_sf"/>
</dbReference>
<dbReference type="FunFam" id="1.20.1510.10:FF:000005">
    <property type="entry name" value="Putative Cation diffusion facilitator 1"/>
    <property type="match status" value="1"/>
</dbReference>
<dbReference type="Proteomes" id="UP001519460">
    <property type="component" value="Unassembled WGS sequence"/>
</dbReference>
<keyword evidence="4 9" id="KW-0812">Transmembrane</keyword>
<comment type="similarity">
    <text evidence="2">Belongs to the cation diffusion facilitator (CDF) transporter (TC 2.A.4) family. SLC30A subfamily.</text>
</comment>
<dbReference type="Pfam" id="PF01545">
    <property type="entry name" value="Cation_efflux"/>
    <property type="match status" value="1"/>
</dbReference>
<evidence type="ECO:0000256" key="7">
    <source>
        <dbReference type="ARBA" id="ARBA00023136"/>
    </source>
</evidence>
<dbReference type="SUPFAM" id="SSF160240">
    <property type="entry name" value="Cation efflux protein cytoplasmic domain-like"/>
    <property type="match status" value="1"/>
</dbReference>
<dbReference type="InterPro" id="IPR027470">
    <property type="entry name" value="Cation_efflux_CTD"/>
</dbReference>
<evidence type="ECO:0000313" key="12">
    <source>
        <dbReference type="EMBL" id="KAK7480080.1"/>
    </source>
</evidence>
<dbReference type="AlphaFoldDB" id="A0ABD0JY69"/>
<evidence type="ECO:0000259" key="11">
    <source>
        <dbReference type="Pfam" id="PF16916"/>
    </source>
</evidence>
<keyword evidence="6" id="KW-0406">Ion transport</keyword>
<feature type="transmembrane region" description="Helical" evidence="9">
    <location>
        <begin position="365"/>
        <end position="386"/>
    </location>
</feature>
<evidence type="ECO:0000256" key="9">
    <source>
        <dbReference type="SAM" id="Phobius"/>
    </source>
</evidence>
<evidence type="ECO:0000259" key="10">
    <source>
        <dbReference type="Pfam" id="PF01545"/>
    </source>
</evidence>
<dbReference type="GO" id="GO:0012505">
    <property type="term" value="C:endomembrane system"/>
    <property type="evidence" value="ECO:0007669"/>
    <property type="project" value="UniProtKB-SubCell"/>
</dbReference>
<feature type="transmembrane region" description="Helical" evidence="9">
    <location>
        <begin position="327"/>
        <end position="345"/>
    </location>
</feature>
<feature type="domain" description="Cation efflux protein transmembrane" evidence="10">
    <location>
        <begin position="262"/>
        <end position="462"/>
    </location>
</feature>
<dbReference type="InterPro" id="IPR002524">
    <property type="entry name" value="Cation_efflux"/>
</dbReference>
<gene>
    <name evidence="12" type="ORF">BaRGS_00028717</name>
</gene>
<dbReference type="FunFam" id="3.30.70.1350:FF:000001">
    <property type="entry name" value="Metal tolerance protein 11"/>
    <property type="match status" value="1"/>
</dbReference>
<feature type="domain" description="Cation efflux protein cytoplasmic" evidence="11">
    <location>
        <begin position="472"/>
        <end position="543"/>
    </location>
</feature>
<evidence type="ECO:0000256" key="8">
    <source>
        <dbReference type="SAM" id="MobiDB-lite"/>
    </source>
</evidence>
<evidence type="ECO:0000256" key="2">
    <source>
        <dbReference type="ARBA" id="ARBA00008873"/>
    </source>
</evidence>
<evidence type="ECO:0000256" key="1">
    <source>
        <dbReference type="ARBA" id="ARBA00004127"/>
    </source>
</evidence>
<name>A0ABD0JY69_9CAEN</name>
<dbReference type="PANTHER" id="PTHR43840:SF13">
    <property type="entry name" value="CATION EFFLUX PROTEIN CYTOPLASMIC DOMAIN-CONTAINING PROTEIN"/>
    <property type="match status" value="1"/>
</dbReference>
<feature type="transmembrane region" description="Helical" evidence="9">
    <location>
        <begin position="259"/>
        <end position="280"/>
    </location>
</feature>
<keyword evidence="5 9" id="KW-1133">Transmembrane helix</keyword>
<dbReference type="InterPro" id="IPR050291">
    <property type="entry name" value="CDF_Transporter"/>
</dbReference>
<proteinExistence type="inferred from homology"/>
<keyword evidence="13" id="KW-1185">Reference proteome</keyword>
<comment type="caution">
    <text evidence="12">The sequence shown here is derived from an EMBL/GenBank/DDBJ whole genome shotgun (WGS) entry which is preliminary data.</text>
</comment>
<keyword evidence="7 9" id="KW-0472">Membrane</keyword>
<sequence>MCASHRKASPEDNPAQPENADPEREPLVPPRQSPKIVGARRRHSDQTATGVGITEDSSVVLSGDDLTGYLDDVKKITSSGDIRSAGKHTSTPDVVRSVTGDCLTELQKQEGGDGEDAEDRFKRRLSSGDAPYWLQDDNHDDHRCMTLMVPPPSSREREGYLIGRAADMQLVRRTRLTEVAPTNSSLKDADDEQWKMPLEIFTSKKQGLEIRQYKSKRMRSYYKRQDQLITAFEDISLKVSDDLLDTDAIKKQRKLATRFSQVTLAINLVLMVAKLVASILSGSMSIISSLVDSVVDLLSGVIMWWATRAVRKRDPYTYPQGRTKLEPVSIIILSVVMALASLQLIRESVEKIVHLSGDDPSLPIVEAPVFVIAGCTVGIKFILWMVCRRVNSAIVRALAMDHRNDVMSNTVAIVCGYLGSREFQDEFGIKGFIYVDPAGAIVISLYIVFNWWQTGSEQTKMLTGHTARPDFLSKLTWVAMNHDPSVRHIDTVRAFHFGSNFLVEMDIVLPEDMSLRVAHDIGESLQQKLENIPEVERAFVHLDYEFTHNPNTEHKVV</sequence>
<dbReference type="SUPFAM" id="SSF161111">
    <property type="entry name" value="Cation efflux protein transmembrane domain-like"/>
    <property type="match status" value="1"/>
</dbReference>